<sequence>MKTVHSSPSLSPSGTKRQKANLFTNENPEAIAQMRMQSAQKEQHKVMVRLDNRTHVLVAPQNVTPEYIEMLRKKYQITYNAPARGGRR</sequence>
<accession>A0A015YJV0</accession>
<evidence type="ECO:0000313" key="3">
    <source>
        <dbReference type="Proteomes" id="UP000022272"/>
    </source>
</evidence>
<dbReference type="Proteomes" id="UP000022272">
    <property type="component" value="Unassembled WGS sequence"/>
</dbReference>
<dbReference type="PATRIC" id="fig|1339280.3.peg.2142"/>
<protein>
    <submittedName>
        <fullName evidence="2">Uncharacterized protein</fullName>
    </submittedName>
</protein>
<comment type="caution">
    <text evidence="2">The sequence shown here is derived from an EMBL/GenBank/DDBJ whole genome shotgun (WGS) entry which is preliminary data.</text>
</comment>
<reference evidence="2 3" key="1">
    <citation type="submission" date="2014-02" db="EMBL/GenBank/DDBJ databases">
        <authorList>
            <person name="Sears C."/>
            <person name="Carroll K."/>
            <person name="Sack B.R."/>
            <person name="Qadri F."/>
            <person name="Myers L.L."/>
            <person name="Chung G.-T."/>
            <person name="Escheverria P."/>
            <person name="Fraser C.M."/>
            <person name="Sadzewicz L."/>
            <person name="Shefchek K.A."/>
            <person name="Tallon L."/>
            <person name="Das S.P."/>
            <person name="Daugherty S."/>
            <person name="Mongodin E.F."/>
        </authorList>
    </citation>
    <scope>NUCLEOTIDE SEQUENCE [LARGE SCALE GENOMIC DNA]</scope>
    <source>
        <strain evidence="2 3">2-F-2 #4</strain>
    </source>
</reference>
<dbReference type="AlphaFoldDB" id="A0A015YJV0"/>
<dbReference type="EMBL" id="JGDM01000056">
    <property type="protein sequence ID" value="EXZ44598.1"/>
    <property type="molecule type" value="Genomic_DNA"/>
</dbReference>
<feature type="region of interest" description="Disordered" evidence="1">
    <location>
        <begin position="1"/>
        <end position="22"/>
    </location>
</feature>
<proteinExistence type="predicted"/>
<name>A0A015YJV0_BACFG</name>
<evidence type="ECO:0000313" key="2">
    <source>
        <dbReference type="EMBL" id="EXZ44598.1"/>
    </source>
</evidence>
<evidence type="ECO:0000256" key="1">
    <source>
        <dbReference type="SAM" id="MobiDB-lite"/>
    </source>
</evidence>
<dbReference type="RefSeq" id="WP_005795388.1">
    <property type="nucleotide sequence ID" value="NZ_JGDM01000056.1"/>
</dbReference>
<gene>
    <name evidence="2" type="ORF">M076_2233</name>
</gene>
<organism evidence="2 3">
    <name type="scientific">Bacteroides fragilis str. 2-F-2 #4</name>
    <dbReference type="NCBI Taxonomy" id="1339280"/>
    <lineage>
        <taxon>Bacteria</taxon>
        <taxon>Pseudomonadati</taxon>
        <taxon>Bacteroidota</taxon>
        <taxon>Bacteroidia</taxon>
        <taxon>Bacteroidales</taxon>
        <taxon>Bacteroidaceae</taxon>
        <taxon>Bacteroides</taxon>
    </lineage>
</organism>